<dbReference type="InterPro" id="IPR011598">
    <property type="entry name" value="bHLH_dom"/>
</dbReference>
<comment type="subcellular location">
    <subcellularLocation>
        <location evidence="1">Nucleus</location>
    </subcellularLocation>
</comment>
<dbReference type="PROSITE" id="PS50888">
    <property type="entry name" value="BHLH"/>
    <property type="match status" value="1"/>
</dbReference>
<evidence type="ECO:0000313" key="8">
    <source>
        <dbReference type="EMBL" id="CDP11834.1"/>
    </source>
</evidence>
<evidence type="ECO:0000256" key="4">
    <source>
        <dbReference type="ARBA" id="ARBA00023163"/>
    </source>
</evidence>
<evidence type="ECO:0000256" key="6">
    <source>
        <dbReference type="SAM" id="MobiDB-lite"/>
    </source>
</evidence>
<dbReference type="PANTHER" id="PTHR45914:SF24">
    <property type="entry name" value="BHLH DOMAIN-CONTAINING PROTEIN"/>
    <property type="match status" value="1"/>
</dbReference>
<dbReference type="STRING" id="49390.A0A068UUA3"/>
<dbReference type="Gramene" id="CDP11834">
    <property type="protein sequence ID" value="CDP11834"/>
    <property type="gene ID" value="GSCOC_T00035099001"/>
</dbReference>
<dbReference type="OrthoDB" id="1610519at2759"/>
<organism evidence="8 9">
    <name type="scientific">Coffea canephora</name>
    <name type="common">Robusta coffee</name>
    <dbReference type="NCBI Taxonomy" id="49390"/>
    <lineage>
        <taxon>Eukaryota</taxon>
        <taxon>Viridiplantae</taxon>
        <taxon>Streptophyta</taxon>
        <taxon>Embryophyta</taxon>
        <taxon>Tracheophyta</taxon>
        <taxon>Spermatophyta</taxon>
        <taxon>Magnoliopsida</taxon>
        <taxon>eudicotyledons</taxon>
        <taxon>Gunneridae</taxon>
        <taxon>Pentapetalae</taxon>
        <taxon>asterids</taxon>
        <taxon>lamiids</taxon>
        <taxon>Gentianales</taxon>
        <taxon>Rubiaceae</taxon>
        <taxon>Ixoroideae</taxon>
        <taxon>Gardenieae complex</taxon>
        <taxon>Bertiereae - Coffeeae clade</taxon>
        <taxon>Coffeeae</taxon>
        <taxon>Coffea</taxon>
    </lineage>
</organism>
<reference evidence="9" key="1">
    <citation type="journal article" date="2014" name="Science">
        <title>The coffee genome provides insight into the convergent evolution of caffeine biosynthesis.</title>
        <authorList>
            <person name="Denoeud F."/>
            <person name="Carretero-Paulet L."/>
            <person name="Dereeper A."/>
            <person name="Droc G."/>
            <person name="Guyot R."/>
            <person name="Pietrella M."/>
            <person name="Zheng C."/>
            <person name="Alberti A."/>
            <person name="Anthony F."/>
            <person name="Aprea G."/>
            <person name="Aury J.M."/>
            <person name="Bento P."/>
            <person name="Bernard M."/>
            <person name="Bocs S."/>
            <person name="Campa C."/>
            <person name="Cenci A."/>
            <person name="Combes M.C."/>
            <person name="Crouzillat D."/>
            <person name="Da Silva C."/>
            <person name="Daddiego L."/>
            <person name="De Bellis F."/>
            <person name="Dussert S."/>
            <person name="Garsmeur O."/>
            <person name="Gayraud T."/>
            <person name="Guignon V."/>
            <person name="Jahn K."/>
            <person name="Jamilloux V."/>
            <person name="Joet T."/>
            <person name="Labadie K."/>
            <person name="Lan T."/>
            <person name="Leclercq J."/>
            <person name="Lepelley M."/>
            <person name="Leroy T."/>
            <person name="Li L.T."/>
            <person name="Librado P."/>
            <person name="Lopez L."/>
            <person name="Munoz A."/>
            <person name="Noel B."/>
            <person name="Pallavicini A."/>
            <person name="Perrotta G."/>
            <person name="Poncet V."/>
            <person name="Pot D."/>
            <person name="Priyono X."/>
            <person name="Rigoreau M."/>
            <person name="Rouard M."/>
            <person name="Rozas J."/>
            <person name="Tranchant-Dubreuil C."/>
            <person name="VanBuren R."/>
            <person name="Zhang Q."/>
            <person name="Andrade A.C."/>
            <person name="Argout X."/>
            <person name="Bertrand B."/>
            <person name="de Kochko A."/>
            <person name="Graziosi G."/>
            <person name="Henry R.J."/>
            <person name="Jayarama X."/>
            <person name="Ming R."/>
            <person name="Nagai C."/>
            <person name="Rounsley S."/>
            <person name="Sankoff D."/>
            <person name="Giuliano G."/>
            <person name="Albert V.A."/>
            <person name="Wincker P."/>
            <person name="Lashermes P."/>
        </authorList>
    </citation>
    <scope>NUCLEOTIDE SEQUENCE [LARGE SCALE GENOMIC DNA]</scope>
    <source>
        <strain evidence="9">cv. DH200-94</strain>
    </source>
</reference>
<dbReference type="InParanoid" id="A0A068UUA3"/>
<dbReference type="AlphaFoldDB" id="A0A068UUA3"/>
<dbReference type="SUPFAM" id="SSF47459">
    <property type="entry name" value="HLH, helix-loop-helix DNA-binding domain"/>
    <property type="match status" value="1"/>
</dbReference>
<proteinExistence type="predicted"/>
<dbReference type="Gene3D" id="4.10.280.10">
    <property type="entry name" value="Helix-loop-helix DNA-binding domain"/>
    <property type="match status" value="1"/>
</dbReference>
<keyword evidence="9" id="KW-1185">Reference proteome</keyword>
<dbReference type="EMBL" id="HG739144">
    <property type="protein sequence ID" value="CDP11834.1"/>
    <property type="molecule type" value="Genomic_DNA"/>
</dbReference>
<accession>A0A068UUA3</accession>
<dbReference type="InterPro" id="IPR036638">
    <property type="entry name" value="HLH_DNA-bd_sf"/>
</dbReference>
<evidence type="ECO:0000256" key="2">
    <source>
        <dbReference type="ARBA" id="ARBA00023015"/>
    </source>
</evidence>
<keyword evidence="2" id="KW-0805">Transcription regulation</keyword>
<keyword evidence="4" id="KW-0804">Transcription</keyword>
<gene>
    <name evidence="8" type="ORF">GSCOC_T00035099001</name>
</gene>
<dbReference type="PANTHER" id="PTHR45914">
    <property type="entry name" value="TRANSCRIPTION FACTOR HEC3-RELATED"/>
    <property type="match status" value="1"/>
</dbReference>
<evidence type="ECO:0000256" key="3">
    <source>
        <dbReference type="ARBA" id="ARBA00023125"/>
    </source>
</evidence>
<evidence type="ECO:0000313" key="9">
    <source>
        <dbReference type="Proteomes" id="UP000295252"/>
    </source>
</evidence>
<dbReference type="GO" id="GO:0003677">
    <property type="term" value="F:DNA binding"/>
    <property type="evidence" value="ECO:0007669"/>
    <property type="project" value="UniProtKB-KW"/>
</dbReference>
<keyword evidence="3" id="KW-0238">DNA-binding</keyword>
<sequence>MERKFPGGGQLRGYSAGVNAPAMLGLEEAYLNGYFSDLSFQSILQPPCHYDNQSLQQPAVETPAFSQATCGYYIQDVPESSTSTFSEPNPTTYQFLNREELKTPKHEVLDTQDFAFQLLKLNETTPSPAVSPTEPLINFFSTCSSSMDDLSCNSSGGAGQFVYQTGSLSDIMNVQVQQLTESSSSTSRFPTHRVDPGKRYVPYNLSPKPDRKRIRQRISEKTRCLQRVLPWDKKMDMGTMLEEAYKYVKFLQAQISVLQTMPEKSSTAAISSSGGKSKNPSYDVSSSGVGENNVAWGDLGKLNRQQLLEVVVNSRVAQTALYSRGCCVYSTEQLVLLKKMAEKKTLSEQVLFASPLLFS</sequence>
<dbReference type="GO" id="GO:0003700">
    <property type="term" value="F:DNA-binding transcription factor activity"/>
    <property type="evidence" value="ECO:0007669"/>
    <property type="project" value="InterPro"/>
</dbReference>
<name>A0A068UUA3_COFCA</name>
<feature type="domain" description="BHLH" evidence="7">
    <location>
        <begin position="202"/>
        <end position="251"/>
    </location>
</feature>
<dbReference type="InterPro" id="IPR045843">
    <property type="entry name" value="IND-like"/>
</dbReference>
<evidence type="ECO:0000256" key="1">
    <source>
        <dbReference type="ARBA" id="ARBA00004123"/>
    </source>
</evidence>
<protein>
    <recommendedName>
        <fullName evidence="7">BHLH domain-containing protein</fullName>
    </recommendedName>
</protein>
<dbReference type="PhylomeDB" id="A0A068UUA3"/>
<dbReference type="GO" id="GO:0046983">
    <property type="term" value="F:protein dimerization activity"/>
    <property type="evidence" value="ECO:0007669"/>
    <property type="project" value="InterPro"/>
</dbReference>
<evidence type="ECO:0000256" key="5">
    <source>
        <dbReference type="ARBA" id="ARBA00023242"/>
    </source>
</evidence>
<keyword evidence="5" id="KW-0539">Nucleus</keyword>
<feature type="region of interest" description="Disordered" evidence="6">
    <location>
        <begin position="182"/>
        <end position="212"/>
    </location>
</feature>
<dbReference type="Proteomes" id="UP000295252">
    <property type="component" value="Chromosome VII"/>
</dbReference>
<evidence type="ECO:0000259" key="7">
    <source>
        <dbReference type="PROSITE" id="PS50888"/>
    </source>
</evidence>
<dbReference type="GO" id="GO:0005634">
    <property type="term" value="C:nucleus"/>
    <property type="evidence" value="ECO:0007669"/>
    <property type="project" value="UniProtKB-SubCell"/>
</dbReference>